<evidence type="ECO:0000256" key="4">
    <source>
        <dbReference type="ARBA" id="ARBA00022989"/>
    </source>
</evidence>
<feature type="region of interest" description="Disordered" evidence="8">
    <location>
        <begin position="56"/>
        <end position="75"/>
    </location>
</feature>
<sequence>MDLLGIDVIIDSNTGKYGIIDVNPFPSYDSVPNLMKHLVDLLEMRMDHPLPESIEQTAEDQKTPTFTTCDHPQEDSGVDTGVSHGTMSPMVQCLPWYSVSHGTVSPMCQEDVNMPVFRGDPCGITCLILTYAAIFYADYVIVNWVVLTTMSNSLWGAVHAVFFNIIVFLTLMAHVRAVFSDPGIVPLPQSRLDFSDMHAGGDKNDDWTVCARCEMYRPPRAHHCRICQRCIRRMDHHCPWINNCVGEWNQKYFLQFLMFVGVMSIYAVSLIAYSWIKSCPECSKDMMVKQSRLLHSVILSMESILFGLFVLAIMWDQMQAILTDETAVEQVKRQGPYRARRPKMVLLREVCGRSEPLLWVFPCTSAPKNSEPSYNDVTV</sequence>
<feature type="transmembrane region" description="Helical" evidence="7">
    <location>
        <begin position="154"/>
        <end position="175"/>
    </location>
</feature>
<dbReference type="Pfam" id="PF01529">
    <property type="entry name" value="DHHC"/>
    <property type="match status" value="1"/>
</dbReference>
<keyword evidence="12" id="KW-1185">Reference proteome</keyword>
<evidence type="ECO:0000259" key="10">
    <source>
        <dbReference type="Pfam" id="PF05770"/>
    </source>
</evidence>
<feature type="transmembrane region" description="Helical" evidence="7">
    <location>
        <begin position="128"/>
        <end position="147"/>
    </location>
</feature>
<evidence type="ECO:0000256" key="5">
    <source>
        <dbReference type="ARBA" id="ARBA00023136"/>
    </source>
</evidence>
<accession>A0A8J8WBH7</accession>
<dbReference type="InterPro" id="IPR039859">
    <property type="entry name" value="PFA4/ZDH16/20/ERF2-like"/>
</dbReference>
<feature type="domain" description="Palmitoyltransferase DHHC" evidence="9">
    <location>
        <begin position="204"/>
        <end position="333"/>
    </location>
</feature>
<comment type="catalytic activity">
    <reaction evidence="7">
        <text>L-cysteinyl-[protein] + hexadecanoyl-CoA = S-hexadecanoyl-L-cysteinyl-[protein] + CoA</text>
        <dbReference type="Rhea" id="RHEA:36683"/>
        <dbReference type="Rhea" id="RHEA-COMP:10131"/>
        <dbReference type="Rhea" id="RHEA-COMP:11032"/>
        <dbReference type="ChEBI" id="CHEBI:29950"/>
        <dbReference type="ChEBI" id="CHEBI:57287"/>
        <dbReference type="ChEBI" id="CHEBI:57379"/>
        <dbReference type="ChEBI" id="CHEBI:74151"/>
        <dbReference type="EC" id="2.3.1.225"/>
    </reaction>
</comment>
<comment type="similarity">
    <text evidence="7">Belongs to the DHHC palmitoyltransferase family.</text>
</comment>
<dbReference type="InterPro" id="IPR040464">
    <property type="entry name" value="InsP(3)kin_ATP-grasp"/>
</dbReference>
<evidence type="ECO:0000313" key="11">
    <source>
        <dbReference type="EMBL" id="KAG0692810.1"/>
    </source>
</evidence>
<keyword evidence="2 7" id="KW-0808">Transferase</keyword>
<reference evidence="11" key="1">
    <citation type="submission" date="2020-07" db="EMBL/GenBank/DDBJ databases">
        <title>The High-quality genome of the commercially important snow crab, Chionoecetes opilio.</title>
        <authorList>
            <person name="Jeong J.-H."/>
            <person name="Ryu S."/>
        </authorList>
    </citation>
    <scope>NUCLEOTIDE SEQUENCE</scope>
    <source>
        <strain evidence="11">MADBK_172401_WGS</strain>
        <tissue evidence="11">Digestive gland</tissue>
    </source>
</reference>
<dbReference type="AlphaFoldDB" id="A0A8J8WBH7"/>
<gene>
    <name evidence="11" type="primary">ZDHHC3</name>
    <name evidence="11" type="ORF">GWK47_027736</name>
</gene>
<evidence type="ECO:0000256" key="2">
    <source>
        <dbReference type="ARBA" id="ARBA00022679"/>
    </source>
</evidence>
<keyword evidence="4 7" id="KW-1133">Transmembrane helix</keyword>
<comment type="caution">
    <text evidence="11">The sequence shown here is derived from an EMBL/GenBank/DDBJ whole genome shotgun (WGS) entry which is preliminary data.</text>
</comment>
<keyword evidence="6 7" id="KW-0012">Acyltransferase</keyword>
<comment type="domain">
    <text evidence="7">The DHHC domain is required for palmitoyltransferase activity.</text>
</comment>
<dbReference type="GO" id="GO:0016020">
    <property type="term" value="C:membrane"/>
    <property type="evidence" value="ECO:0007669"/>
    <property type="project" value="UniProtKB-SubCell"/>
</dbReference>
<evidence type="ECO:0000259" key="9">
    <source>
        <dbReference type="Pfam" id="PF01529"/>
    </source>
</evidence>
<name>A0A8J8WBH7_CHIOP</name>
<proteinExistence type="inferred from homology"/>
<comment type="subcellular location">
    <subcellularLocation>
        <location evidence="1">Membrane</location>
        <topology evidence="1">Multi-pass membrane protein</topology>
    </subcellularLocation>
</comment>
<dbReference type="Gene3D" id="3.30.470.20">
    <property type="entry name" value="ATP-grasp fold, B domain"/>
    <property type="match status" value="1"/>
</dbReference>
<dbReference type="Proteomes" id="UP000770661">
    <property type="component" value="Unassembled WGS sequence"/>
</dbReference>
<dbReference type="GO" id="GO:0019706">
    <property type="term" value="F:protein-cysteine S-palmitoyltransferase activity"/>
    <property type="evidence" value="ECO:0007669"/>
    <property type="project" value="UniProtKB-EC"/>
</dbReference>
<keyword evidence="3 7" id="KW-0812">Transmembrane</keyword>
<organism evidence="11 12">
    <name type="scientific">Chionoecetes opilio</name>
    <name type="common">Atlantic snow crab</name>
    <name type="synonym">Cancer opilio</name>
    <dbReference type="NCBI Taxonomy" id="41210"/>
    <lineage>
        <taxon>Eukaryota</taxon>
        <taxon>Metazoa</taxon>
        <taxon>Ecdysozoa</taxon>
        <taxon>Arthropoda</taxon>
        <taxon>Crustacea</taxon>
        <taxon>Multicrustacea</taxon>
        <taxon>Malacostraca</taxon>
        <taxon>Eumalacostraca</taxon>
        <taxon>Eucarida</taxon>
        <taxon>Decapoda</taxon>
        <taxon>Pleocyemata</taxon>
        <taxon>Brachyura</taxon>
        <taxon>Eubrachyura</taxon>
        <taxon>Majoidea</taxon>
        <taxon>Majidae</taxon>
        <taxon>Chionoecetes</taxon>
    </lineage>
</organism>
<dbReference type="PROSITE" id="PS50216">
    <property type="entry name" value="DHHC"/>
    <property type="match status" value="1"/>
</dbReference>
<evidence type="ECO:0000256" key="8">
    <source>
        <dbReference type="SAM" id="MobiDB-lite"/>
    </source>
</evidence>
<evidence type="ECO:0000256" key="6">
    <source>
        <dbReference type="ARBA" id="ARBA00023315"/>
    </source>
</evidence>
<dbReference type="EMBL" id="JACEEZ010026433">
    <property type="protein sequence ID" value="KAG0692810.1"/>
    <property type="molecule type" value="Genomic_DNA"/>
</dbReference>
<evidence type="ECO:0000256" key="3">
    <source>
        <dbReference type="ARBA" id="ARBA00022692"/>
    </source>
</evidence>
<dbReference type="OrthoDB" id="331948at2759"/>
<dbReference type="Pfam" id="PF05770">
    <property type="entry name" value="Ins134_P3_kin"/>
    <property type="match status" value="1"/>
</dbReference>
<feature type="transmembrane region" description="Helical" evidence="7">
    <location>
        <begin position="297"/>
        <end position="315"/>
    </location>
</feature>
<feature type="transmembrane region" description="Helical" evidence="7">
    <location>
        <begin position="252"/>
        <end position="276"/>
    </location>
</feature>
<feature type="domain" description="Inositol 1,3,4-trisphosphate 5/6-kinase ATP-grasp" evidence="10">
    <location>
        <begin position="2"/>
        <end position="42"/>
    </location>
</feature>
<evidence type="ECO:0000256" key="1">
    <source>
        <dbReference type="ARBA" id="ARBA00004141"/>
    </source>
</evidence>
<evidence type="ECO:0000313" key="12">
    <source>
        <dbReference type="Proteomes" id="UP000770661"/>
    </source>
</evidence>
<protein>
    <recommendedName>
        <fullName evidence="7">Palmitoyltransferase</fullName>
        <ecNumber evidence="7">2.3.1.225</ecNumber>
    </recommendedName>
</protein>
<evidence type="ECO:0000256" key="7">
    <source>
        <dbReference type="RuleBase" id="RU079119"/>
    </source>
</evidence>
<dbReference type="EC" id="2.3.1.225" evidence="7"/>
<dbReference type="PANTHER" id="PTHR12246">
    <property type="entry name" value="PALMITOYLTRANSFERASE ZDHHC16"/>
    <property type="match status" value="1"/>
</dbReference>
<keyword evidence="5 7" id="KW-0472">Membrane</keyword>
<dbReference type="InterPro" id="IPR001594">
    <property type="entry name" value="Palmitoyltrfase_DHHC"/>
</dbReference>